<dbReference type="Pfam" id="PF12796">
    <property type="entry name" value="Ank_2"/>
    <property type="match status" value="2"/>
</dbReference>
<dbReference type="SMART" id="SM00248">
    <property type="entry name" value="ANK"/>
    <property type="match status" value="4"/>
</dbReference>
<dbReference type="Gene3D" id="1.25.40.20">
    <property type="entry name" value="Ankyrin repeat-containing domain"/>
    <property type="match status" value="1"/>
</dbReference>
<dbReference type="InterPro" id="IPR054471">
    <property type="entry name" value="GPIID_WHD"/>
</dbReference>
<dbReference type="InterPro" id="IPR002110">
    <property type="entry name" value="Ankyrin_rpt"/>
</dbReference>
<name>A0A9W8Y7W7_9PLEO</name>
<feature type="repeat" description="ANK" evidence="1">
    <location>
        <begin position="290"/>
        <end position="322"/>
    </location>
</feature>
<evidence type="ECO:0000256" key="1">
    <source>
        <dbReference type="PROSITE-ProRule" id="PRU00023"/>
    </source>
</evidence>
<comment type="caution">
    <text evidence="3">The sequence shown here is derived from an EMBL/GenBank/DDBJ whole genome shotgun (WGS) entry which is preliminary data.</text>
</comment>
<evidence type="ECO:0000313" key="4">
    <source>
        <dbReference type="Proteomes" id="UP001140560"/>
    </source>
</evidence>
<organism evidence="3 4">
    <name type="scientific">Neocucurbitaria cava</name>
    <dbReference type="NCBI Taxonomy" id="798079"/>
    <lineage>
        <taxon>Eukaryota</taxon>
        <taxon>Fungi</taxon>
        <taxon>Dikarya</taxon>
        <taxon>Ascomycota</taxon>
        <taxon>Pezizomycotina</taxon>
        <taxon>Dothideomycetes</taxon>
        <taxon>Pleosporomycetidae</taxon>
        <taxon>Pleosporales</taxon>
        <taxon>Pleosporineae</taxon>
        <taxon>Cucurbitariaceae</taxon>
        <taxon>Neocucurbitaria</taxon>
    </lineage>
</organism>
<gene>
    <name evidence="3" type="ORF">N0V83_005391</name>
</gene>
<evidence type="ECO:0000259" key="2">
    <source>
        <dbReference type="Pfam" id="PF22939"/>
    </source>
</evidence>
<dbReference type="Proteomes" id="UP001140560">
    <property type="component" value="Unassembled WGS sequence"/>
</dbReference>
<dbReference type="EMBL" id="JAPEUY010000009">
    <property type="protein sequence ID" value="KAJ4369629.1"/>
    <property type="molecule type" value="Genomic_DNA"/>
</dbReference>
<proteinExistence type="predicted"/>
<evidence type="ECO:0000313" key="3">
    <source>
        <dbReference type="EMBL" id="KAJ4369629.1"/>
    </source>
</evidence>
<dbReference type="PRINTS" id="PR01415">
    <property type="entry name" value="ANKYRIN"/>
</dbReference>
<dbReference type="OrthoDB" id="195446at2759"/>
<dbReference type="SUPFAM" id="SSF48403">
    <property type="entry name" value="Ankyrin repeat"/>
    <property type="match status" value="1"/>
</dbReference>
<reference evidence="3" key="1">
    <citation type="submission" date="2022-10" db="EMBL/GenBank/DDBJ databases">
        <title>Tapping the CABI collections for fungal endophytes: first genome assemblies for Collariella, Neodidymelliopsis, Ascochyta clinopodiicola, Didymella pomorum, Didymosphaeria variabile, Neocosmospora piperis and Neocucurbitaria cava.</title>
        <authorList>
            <person name="Hill R."/>
        </authorList>
    </citation>
    <scope>NUCLEOTIDE SEQUENCE</scope>
    <source>
        <strain evidence="3">IMI 356814</strain>
    </source>
</reference>
<dbReference type="PANTHER" id="PTHR24133">
    <property type="entry name" value="ANKYRIN DOMAIN-CONTAINING"/>
    <property type="match status" value="1"/>
</dbReference>
<keyword evidence="4" id="KW-1185">Reference proteome</keyword>
<dbReference type="Pfam" id="PF22939">
    <property type="entry name" value="WHD_GPIID"/>
    <property type="match status" value="1"/>
</dbReference>
<accession>A0A9W8Y7W7</accession>
<dbReference type="PROSITE" id="PS50297">
    <property type="entry name" value="ANK_REP_REGION"/>
    <property type="match status" value="1"/>
</dbReference>
<dbReference type="PROSITE" id="PS50088">
    <property type="entry name" value="ANK_REPEAT"/>
    <property type="match status" value="2"/>
</dbReference>
<sequence length="440" mass="49263">MDSLVPRFLIARLYVDLMEDKQSLKTLKSSPNKHSSEVLRALDMAYGRSLKRIEMQSQATITVAKEVLSWMTFAKRPLTAAEISCALAIEPGKDVIDPEDIPDIEDLVSVCADLVTNDDSTGLIRFRHPTMLHYLKQVGPPWFLDSESSIATTCTAYLSLSVFKSGICQSDEEFAERLRSYSLYAYAARLWGDHARNASSLSPAIIDFLQDKVLVEASNQAMWISCSNSQPYPRQVTGAHLAAYFGLDSAVSTLLSRGHQPHCKDSNGETALWWSAKVGHEDVTKLLCKKDTITLRLLLRQGEEDLAKVLLRYGVNVNTTDHRKRTPLHDAITLGSVELTKLLIVKGADVNTKDTNDVSPLRLALESKDLDLVNLLLDHSANTLDCTPYQWRRTFGKDTSDMLKLFEERKDGDYLHFVPQELHSEEAQTPANTEGTRHLL</sequence>
<feature type="repeat" description="ANK" evidence="1">
    <location>
        <begin position="323"/>
        <end position="355"/>
    </location>
</feature>
<feature type="domain" description="GPI inositol-deacylase winged helix" evidence="2">
    <location>
        <begin position="60"/>
        <end position="137"/>
    </location>
</feature>
<dbReference type="InterPro" id="IPR052391">
    <property type="entry name" value="E3_Ligase-Neurotoxin"/>
</dbReference>
<protein>
    <recommendedName>
        <fullName evidence="2">GPI inositol-deacylase winged helix domain-containing protein</fullName>
    </recommendedName>
</protein>
<keyword evidence="1" id="KW-0040">ANK repeat</keyword>
<dbReference type="PANTHER" id="PTHR24133:SF40">
    <property type="entry name" value="ANKYRIN REPEAT DOMAIN 44"/>
    <property type="match status" value="1"/>
</dbReference>
<dbReference type="InterPro" id="IPR036770">
    <property type="entry name" value="Ankyrin_rpt-contain_sf"/>
</dbReference>
<dbReference type="AlphaFoldDB" id="A0A9W8Y7W7"/>